<evidence type="ECO:0000313" key="4">
    <source>
        <dbReference type="Proteomes" id="UP001604336"/>
    </source>
</evidence>
<feature type="domain" description="Retrotransposon Copia-like N-terminal" evidence="2">
    <location>
        <begin position="50"/>
        <end position="94"/>
    </location>
</feature>
<dbReference type="AlphaFoldDB" id="A0ABD1V733"/>
<evidence type="ECO:0000313" key="3">
    <source>
        <dbReference type="EMBL" id="KAL2533143.1"/>
    </source>
</evidence>
<proteinExistence type="predicted"/>
<comment type="caution">
    <text evidence="3">The sequence shown here is derived from an EMBL/GenBank/DDBJ whole genome shotgun (WGS) entry which is preliminary data.</text>
</comment>
<dbReference type="Proteomes" id="UP001604336">
    <property type="component" value="Unassembled WGS sequence"/>
</dbReference>
<dbReference type="PANTHER" id="PTHR37610:SF97">
    <property type="entry name" value="RETROTRANSPOSON GAG DOMAIN-CONTAINING PROTEIN"/>
    <property type="match status" value="1"/>
</dbReference>
<evidence type="ECO:0000259" key="2">
    <source>
        <dbReference type="Pfam" id="PF14244"/>
    </source>
</evidence>
<organism evidence="3 4">
    <name type="scientific">Abeliophyllum distichum</name>
    <dbReference type="NCBI Taxonomy" id="126358"/>
    <lineage>
        <taxon>Eukaryota</taxon>
        <taxon>Viridiplantae</taxon>
        <taxon>Streptophyta</taxon>
        <taxon>Embryophyta</taxon>
        <taxon>Tracheophyta</taxon>
        <taxon>Spermatophyta</taxon>
        <taxon>Magnoliopsida</taxon>
        <taxon>eudicotyledons</taxon>
        <taxon>Gunneridae</taxon>
        <taxon>Pentapetalae</taxon>
        <taxon>asterids</taxon>
        <taxon>lamiids</taxon>
        <taxon>Lamiales</taxon>
        <taxon>Oleaceae</taxon>
        <taxon>Forsythieae</taxon>
        <taxon>Abeliophyllum</taxon>
    </lineage>
</organism>
<evidence type="ECO:0000256" key="1">
    <source>
        <dbReference type="SAM" id="MobiDB-lite"/>
    </source>
</evidence>
<reference evidence="4" key="1">
    <citation type="submission" date="2024-07" db="EMBL/GenBank/DDBJ databases">
        <title>Two chromosome-level genome assemblies of Korean endemic species Abeliophyllum distichum and Forsythia ovata (Oleaceae).</title>
        <authorList>
            <person name="Jang H."/>
        </authorList>
    </citation>
    <scope>NUCLEOTIDE SEQUENCE [LARGE SCALE GENOMIC DNA]</scope>
</reference>
<dbReference type="PANTHER" id="PTHR37610">
    <property type="entry name" value="CCHC-TYPE DOMAIN-CONTAINING PROTEIN"/>
    <property type="match status" value="1"/>
</dbReference>
<dbReference type="EMBL" id="JBFOLK010000002">
    <property type="protein sequence ID" value="KAL2533143.1"/>
    <property type="molecule type" value="Genomic_DNA"/>
</dbReference>
<dbReference type="Pfam" id="PF14244">
    <property type="entry name" value="Retrotran_gag_3"/>
    <property type="match status" value="1"/>
</dbReference>
<feature type="compositionally biased region" description="Polar residues" evidence="1">
    <location>
        <begin position="8"/>
        <end position="27"/>
    </location>
</feature>
<gene>
    <name evidence="3" type="ORF">Adt_06494</name>
</gene>
<keyword evidence="4" id="KW-1185">Reference proteome</keyword>
<dbReference type="InterPro" id="IPR029472">
    <property type="entry name" value="Copia-like_N"/>
</dbReference>
<name>A0ABD1V733_9LAMI</name>
<feature type="region of interest" description="Disordered" evidence="1">
    <location>
        <begin position="1"/>
        <end position="36"/>
    </location>
</feature>
<protein>
    <recommendedName>
        <fullName evidence="2">Retrotransposon Copia-like N-terminal domain-containing protein</fullName>
    </recommendedName>
</protein>
<sequence length="103" mass="11146">MARGVGTQAATNANRSNTPTNGGNRFNQLEVEDRSSLDDPCNPYFLSNGDHPGLNLVSSPLTGSNYNSWSRAISVALVAKNKICFVDGSVPRPALHDSYYNSW</sequence>
<accession>A0ABD1V733</accession>